<keyword evidence="2" id="KW-1185">Reference proteome</keyword>
<dbReference type="EMBL" id="CM037162">
    <property type="protein sequence ID" value="KAH7863663.1"/>
    <property type="molecule type" value="Genomic_DNA"/>
</dbReference>
<dbReference type="Proteomes" id="UP000828048">
    <property type="component" value="Chromosome 12"/>
</dbReference>
<organism evidence="1 2">
    <name type="scientific">Vaccinium darrowii</name>
    <dbReference type="NCBI Taxonomy" id="229202"/>
    <lineage>
        <taxon>Eukaryota</taxon>
        <taxon>Viridiplantae</taxon>
        <taxon>Streptophyta</taxon>
        <taxon>Embryophyta</taxon>
        <taxon>Tracheophyta</taxon>
        <taxon>Spermatophyta</taxon>
        <taxon>Magnoliopsida</taxon>
        <taxon>eudicotyledons</taxon>
        <taxon>Gunneridae</taxon>
        <taxon>Pentapetalae</taxon>
        <taxon>asterids</taxon>
        <taxon>Ericales</taxon>
        <taxon>Ericaceae</taxon>
        <taxon>Vaccinioideae</taxon>
        <taxon>Vaccinieae</taxon>
        <taxon>Vaccinium</taxon>
    </lineage>
</organism>
<proteinExistence type="predicted"/>
<reference evidence="1 2" key="1">
    <citation type="journal article" date="2021" name="Hortic Res">
        <title>High-quality reference genome and annotation aids understanding of berry development for evergreen blueberry (Vaccinium darrowii).</title>
        <authorList>
            <person name="Yu J."/>
            <person name="Hulse-Kemp A.M."/>
            <person name="Babiker E."/>
            <person name="Staton M."/>
        </authorList>
    </citation>
    <scope>NUCLEOTIDE SEQUENCE [LARGE SCALE GENOMIC DNA]</scope>
    <source>
        <strain evidence="2">cv. NJ 8807/NJ 8810</strain>
        <tissue evidence="1">Young leaf</tissue>
    </source>
</reference>
<protein>
    <submittedName>
        <fullName evidence="1">Uncharacterized protein</fullName>
    </submittedName>
</protein>
<evidence type="ECO:0000313" key="1">
    <source>
        <dbReference type="EMBL" id="KAH7863663.1"/>
    </source>
</evidence>
<accession>A0ACB7ZCN2</accession>
<evidence type="ECO:0000313" key="2">
    <source>
        <dbReference type="Proteomes" id="UP000828048"/>
    </source>
</evidence>
<sequence length="368" mass="39965">MELGLSLGGDSTTATASRPFGFLAKNPDNNNIKSTAINRGLEFRMALGINSDGKRILQDQDRDKSSADGDDESEAVKRSKSTRNSHRNRTASVDPPLQLALSWPSDNGSSEGGSSGKVRGFDVNRLPAAAAEAEAEDGAAVSSSPNSVASSFQVDFGVFRGGNKLDLEAVAAGNDGGEAERASSRASDDDENSSRKKLRLSKEQSAYLEESFKEHNTLNPKQKLALAKQLNLRPRQVEVWFQNRRARTKLKQTEVDCEYLKRCCETLTEENRRLHKELQELRALKNSNPFFMQLPATTLTMCPSCERVATTTTTSTAVATTTNSNVPNSSTTAATDSTSKAANPFPLSRPRFYPFSQSQPPPHQSAAS</sequence>
<comment type="caution">
    <text evidence="1">The sequence shown here is derived from an EMBL/GenBank/DDBJ whole genome shotgun (WGS) entry which is preliminary data.</text>
</comment>
<gene>
    <name evidence="1" type="ORF">Vadar_020472</name>
</gene>
<name>A0ACB7ZCN2_9ERIC</name>